<evidence type="ECO:0000256" key="3">
    <source>
        <dbReference type="ARBA" id="ARBA00005840"/>
    </source>
</evidence>
<evidence type="ECO:0000256" key="6">
    <source>
        <dbReference type="ARBA" id="ARBA00022748"/>
    </source>
</evidence>
<keyword evidence="7 9" id="KW-1133">Transmembrane helix</keyword>
<accession>A0A084CMX4</accession>
<sequence>MVAIFEIKKQAVRMTLMWKWLYPYTKFESVYQICGKLFLLFAVLALLFLSIGTIWGLMYAPPDYQQGDGFRIIYIHVPSAILSMSIYMSMALAAFVGLVWQVQLSNMAVVAMAPIGAVFTFLALFTGSIWGKTMWGTWWVWDARLTAELVLLLLYLGVISLHHAFNDQEVAVKISSVLAVVGVVNLPVIHFSVEWWNTLHQGATITKFEKPSISNDMLWPLLFNIFGFAFFHATIIMVRMRNEIIRKERNRLWVIELARKNVRDS</sequence>
<protein>
    <recommendedName>
        <fullName evidence="4 9">Heme exporter protein C</fullName>
    </recommendedName>
    <alternativeName>
        <fullName evidence="9">Cytochrome c-type biogenesis protein</fullName>
    </alternativeName>
</protein>
<evidence type="ECO:0000256" key="8">
    <source>
        <dbReference type="ARBA" id="ARBA00023136"/>
    </source>
</evidence>
<keyword evidence="9" id="KW-0813">Transport</keyword>
<evidence type="ECO:0000313" key="12">
    <source>
        <dbReference type="Proteomes" id="UP000053784"/>
    </source>
</evidence>
<keyword evidence="5 9" id="KW-0812">Transmembrane</keyword>
<feature type="domain" description="Cytochrome c assembly protein" evidence="10">
    <location>
        <begin position="15"/>
        <end position="200"/>
    </location>
</feature>
<dbReference type="PANTHER" id="PTHR30071">
    <property type="entry name" value="HEME EXPORTER PROTEIN C"/>
    <property type="match status" value="1"/>
</dbReference>
<evidence type="ECO:0000256" key="9">
    <source>
        <dbReference type="RuleBase" id="RU364092"/>
    </source>
</evidence>
<dbReference type="STRING" id="1179155.CF67_04157"/>
<dbReference type="AlphaFoldDB" id="A0A084CMX4"/>
<reference evidence="11 12" key="1">
    <citation type="submission" date="2014-03" db="EMBL/GenBank/DDBJ databases">
        <title>Selection and divergence in the genomes of co-occurring obligate luminous symbionts with specific hosts.</title>
        <authorList>
            <person name="Hendry T.A."/>
            <person name="de Wet J.R."/>
            <person name="Dunlap P.V."/>
        </authorList>
    </citation>
    <scope>NUCLEOTIDE SEQUENCE [LARGE SCALE GENOMIC DNA]</scope>
    <source>
        <strain evidence="11 12">Ppalp.1</strain>
    </source>
</reference>
<keyword evidence="9" id="KW-1003">Cell membrane</keyword>
<dbReference type="GO" id="GO:0017004">
    <property type="term" value="P:cytochrome complex assembly"/>
    <property type="evidence" value="ECO:0007669"/>
    <property type="project" value="UniProtKB-KW"/>
</dbReference>
<comment type="function">
    <text evidence="1 9">Required for the export of heme to the periplasm for the biogenesis of c-type cytochromes.</text>
</comment>
<keyword evidence="12" id="KW-1185">Reference proteome</keyword>
<evidence type="ECO:0000256" key="7">
    <source>
        <dbReference type="ARBA" id="ARBA00022989"/>
    </source>
</evidence>
<dbReference type="InterPro" id="IPR003557">
    <property type="entry name" value="Cyt_c_biogenesis_CcmC"/>
</dbReference>
<dbReference type="GO" id="GO:0005886">
    <property type="term" value="C:plasma membrane"/>
    <property type="evidence" value="ECO:0007669"/>
    <property type="project" value="UniProtKB-SubCell"/>
</dbReference>
<dbReference type="GO" id="GO:0020037">
    <property type="term" value="F:heme binding"/>
    <property type="evidence" value="ECO:0007669"/>
    <property type="project" value="InterPro"/>
</dbReference>
<keyword evidence="6 9" id="KW-0201">Cytochrome c-type biogenesis</keyword>
<feature type="transmembrane region" description="Helical" evidence="9">
    <location>
        <begin position="37"/>
        <end position="60"/>
    </location>
</feature>
<evidence type="ECO:0000313" key="11">
    <source>
        <dbReference type="EMBL" id="KEY91153.1"/>
    </source>
</evidence>
<dbReference type="InterPro" id="IPR045062">
    <property type="entry name" value="Cyt_c_biogenesis_CcsA/CcmC"/>
</dbReference>
<name>A0A084CMX4_9GAMM</name>
<dbReference type="InterPro" id="IPR002541">
    <property type="entry name" value="Cyt_c_assembly"/>
</dbReference>
<dbReference type="NCBIfam" id="TIGR01191">
    <property type="entry name" value="ccmC"/>
    <property type="match status" value="1"/>
</dbReference>
<comment type="caution">
    <text evidence="11">The sequence shown here is derived from an EMBL/GenBank/DDBJ whole genome shotgun (WGS) entry which is preliminary data.</text>
</comment>
<evidence type="ECO:0000259" key="10">
    <source>
        <dbReference type="Pfam" id="PF01578"/>
    </source>
</evidence>
<evidence type="ECO:0000256" key="1">
    <source>
        <dbReference type="ARBA" id="ARBA00002442"/>
    </source>
</evidence>
<dbReference type="GO" id="GO:0015232">
    <property type="term" value="F:heme transmembrane transporter activity"/>
    <property type="evidence" value="ECO:0007669"/>
    <property type="project" value="InterPro"/>
</dbReference>
<feature type="transmembrane region" description="Helical" evidence="9">
    <location>
        <begin position="217"/>
        <end position="238"/>
    </location>
</feature>
<evidence type="ECO:0000256" key="5">
    <source>
        <dbReference type="ARBA" id="ARBA00022692"/>
    </source>
</evidence>
<keyword evidence="9" id="KW-0997">Cell inner membrane</keyword>
<evidence type="ECO:0000256" key="4">
    <source>
        <dbReference type="ARBA" id="ARBA00016463"/>
    </source>
</evidence>
<gene>
    <name evidence="9 11" type="primary">ccmC</name>
    <name evidence="11" type="ORF">CF67_04157</name>
</gene>
<feature type="transmembrane region" description="Helical" evidence="9">
    <location>
        <begin position="145"/>
        <end position="165"/>
    </location>
</feature>
<feature type="transmembrane region" description="Helical" evidence="9">
    <location>
        <begin position="177"/>
        <end position="197"/>
    </location>
</feature>
<dbReference type="PANTHER" id="PTHR30071:SF1">
    <property type="entry name" value="CYTOCHROME B_B6 PROTEIN-RELATED"/>
    <property type="match status" value="1"/>
</dbReference>
<dbReference type="Pfam" id="PF01578">
    <property type="entry name" value="Cytochrom_C_asm"/>
    <property type="match status" value="1"/>
</dbReference>
<dbReference type="PRINTS" id="PR01386">
    <property type="entry name" value="CCMCBIOGNSIS"/>
</dbReference>
<dbReference type="Proteomes" id="UP000053784">
    <property type="component" value="Unassembled WGS sequence"/>
</dbReference>
<feature type="transmembrane region" description="Helical" evidence="9">
    <location>
        <begin position="107"/>
        <end position="125"/>
    </location>
</feature>
<comment type="subcellular location">
    <subcellularLocation>
        <location evidence="9">Cell inner membrane</location>
    </subcellularLocation>
    <subcellularLocation>
        <location evidence="2">Membrane</location>
        <topology evidence="2">Multi-pass membrane protein</topology>
    </subcellularLocation>
</comment>
<evidence type="ECO:0000256" key="2">
    <source>
        <dbReference type="ARBA" id="ARBA00004141"/>
    </source>
</evidence>
<organism evidence="11 12">
    <name type="scientific">Candidatus Photodesmus blepharonis</name>
    <dbReference type="NCBI Taxonomy" id="1179155"/>
    <lineage>
        <taxon>Bacteria</taxon>
        <taxon>Pseudomonadati</taxon>
        <taxon>Pseudomonadota</taxon>
        <taxon>Gammaproteobacteria</taxon>
        <taxon>Vibrionales</taxon>
        <taxon>Vibrionaceae</taxon>
        <taxon>Candidatus Photodesmus</taxon>
    </lineage>
</organism>
<feature type="transmembrane region" description="Helical" evidence="9">
    <location>
        <begin position="72"/>
        <end position="100"/>
    </location>
</feature>
<proteinExistence type="inferred from homology"/>
<dbReference type="EMBL" id="JGVK01000027">
    <property type="protein sequence ID" value="KEY91153.1"/>
    <property type="molecule type" value="Genomic_DNA"/>
</dbReference>
<dbReference type="eggNOG" id="COG0755">
    <property type="taxonomic scope" value="Bacteria"/>
</dbReference>
<keyword evidence="8 9" id="KW-0472">Membrane</keyword>
<comment type="similarity">
    <text evidence="3 9">Belongs to the CcmC/CycZ/HelC family.</text>
</comment>